<gene>
    <name evidence="8" type="ORF">ASCRUDRAFT_74071</name>
</gene>
<dbReference type="InterPro" id="IPR039927">
    <property type="entry name" value="Ribosomal_mL43"/>
</dbReference>
<feature type="domain" description="Ribosomal protein/NADH dehydrogenase" evidence="7">
    <location>
        <begin position="32"/>
        <end position="104"/>
    </location>
</feature>
<comment type="similarity">
    <text evidence="2">Belongs to the mitochondrion-specific ribosomal protein mL43 family.</text>
</comment>
<sequence>MPVKPLSATSLSMNGLGTFMLPCKKIVLQYCNWNGSAEGMRQFILNELKDYAASNPKIEFNIIKKTGHPVVKGYYPYNQVKSICVRNLKPFEIKRKLDLIKNNSSAQLTSYKNNVTSKNKNPRGIWSPFHVAPSLRHKI</sequence>
<dbReference type="GeneID" id="30966179"/>
<evidence type="ECO:0000256" key="5">
    <source>
        <dbReference type="ARBA" id="ARBA00023274"/>
    </source>
</evidence>
<keyword evidence="4" id="KW-0496">Mitochondrion</keyword>
<dbReference type="PANTHER" id="PTHR21396:SF2">
    <property type="entry name" value="LARGE RIBOSOMAL SUBUNIT PROTEIN ML43"/>
    <property type="match status" value="1"/>
</dbReference>
<evidence type="ECO:0000256" key="1">
    <source>
        <dbReference type="ARBA" id="ARBA00004173"/>
    </source>
</evidence>
<keyword evidence="5" id="KW-0687">Ribonucleoprotein</keyword>
<comment type="subcellular location">
    <subcellularLocation>
        <location evidence="1">Mitochondrion</location>
    </subcellularLocation>
</comment>
<dbReference type="InParanoid" id="A0A1D2VS76"/>
<keyword evidence="3 8" id="KW-0689">Ribosomal protein</keyword>
<dbReference type="InterPro" id="IPR007741">
    <property type="entry name" value="Ribosomal_mL43/mS25/NADH_DH"/>
</dbReference>
<dbReference type="GO" id="GO:0003735">
    <property type="term" value="F:structural constituent of ribosome"/>
    <property type="evidence" value="ECO:0007669"/>
    <property type="project" value="EnsemblFungi"/>
</dbReference>
<dbReference type="GO" id="GO:0005762">
    <property type="term" value="C:mitochondrial large ribosomal subunit"/>
    <property type="evidence" value="ECO:0007669"/>
    <property type="project" value="EnsemblFungi"/>
</dbReference>
<evidence type="ECO:0000256" key="4">
    <source>
        <dbReference type="ARBA" id="ARBA00023128"/>
    </source>
</evidence>
<dbReference type="PANTHER" id="PTHR21396">
    <property type="entry name" value="39S RIBOSOMAL PROTEIN L43"/>
    <property type="match status" value="1"/>
</dbReference>
<dbReference type="STRING" id="1344418.A0A1D2VS76"/>
<evidence type="ECO:0000313" key="8">
    <source>
        <dbReference type="EMBL" id="ODV64450.1"/>
    </source>
</evidence>
<dbReference type="SMART" id="SM00916">
    <property type="entry name" value="L51_S25_CI-B8"/>
    <property type="match status" value="1"/>
</dbReference>
<organism evidence="8 9">
    <name type="scientific">Ascoidea rubescens DSM 1968</name>
    <dbReference type="NCBI Taxonomy" id="1344418"/>
    <lineage>
        <taxon>Eukaryota</taxon>
        <taxon>Fungi</taxon>
        <taxon>Dikarya</taxon>
        <taxon>Ascomycota</taxon>
        <taxon>Saccharomycotina</taxon>
        <taxon>Saccharomycetes</taxon>
        <taxon>Ascoideaceae</taxon>
        <taxon>Ascoidea</taxon>
    </lineage>
</organism>
<dbReference type="SUPFAM" id="SSF52833">
    <property type="entry name" value="Thioredoxin-like"/>
    <property type="match status" value="1"/>
</dbReference>
<keyword evidence="9" id="KW-1185">Reference proteome</keyword>
<dbReference type="AlphaFoldDB" id="A0A1D2VS76"/>
<dbReference type="OrthoDB" id="88at2759"/>
<evidence type="ECO:0000259" key="7">
    <source>
        <dbReference type="SMART" id="SM00916"/>
    </source>
</evidence>
<dbReference type="FunCoup" id="A0A1D2VS76">
    <property type="interactions" value="375"/>
</dbReference>
<accession>A0A1D2VS76</accession>
<dbReference type="Pfam" id="PF05047">
    <property type="entry name" value="L51_S25_CI-B8"/>
    <property type="match status" value="1"/>
</dbReference>
<dbReference type="Proteomes" id="UP000095038">
    <property type="component" value="Unassembled WGS sequence"/>
</dbReference>
<name>A0A1D2VS76_9ASCO</name>
<reference evidence="9" key="1">
    <citation type="submission" date="2016-05" db="EMBL/GenBank/DDBJ databases">
        <title>Comparative genomics of biotechnologically important yeasts.</title>
        <authorList>
            <consortium name="DOE Joint Genome Institute"/>
            <person name="Riley R."/>
            <person name="Haridas S."/>
            <person name="Wolfe K.H."/>
            <person name="Lopes M.R."/>
            <person name="Hittinger C.T."/>
            <person name="Goker M."/>
            <person name="Salamov A."/>
            <person name="Wisecaver J."/>
            <person name="Long T.M."/>
            <person name="Aerts A.L."/>
            <person name="Barry K."/>
            <person name="Choi C."/>
            <person name="Clum A."/>
            <person name="Coughlan A.Y."/>
            <person name="Deshpande S."/>
            <person name="Douglass A.P."/>
            <person name="Hanson S.J."/>
            <person name="Klenk H.-P."/>
            <person name="Labutti K."/>
            <person name="Lapidus A."/>
            <person name="Lindquist E."/>
            <person name="Lipzen A."/>
            <person name="Meier-Kolthoff J.P."/>
            <person name="Ohm R.A."/>
            <person name="Otillar R.P."/>
            <person name="Pangilinan J."/>
            <person name="Peng Y."/>
            <person name="Rokas A."/>
            <person name="Rosa C.A."/>
            <person name="Scheuner C."/>
            <person name="Sibirny A.A."/>
            <person name="Slot J.C."/>
            <person name="Stielow J.B."/>
            <person name="Sun H."/>
            <person name="Kurtzman C.P."/>
            <person name="Blackwell M."/>
            <person name="Grigoriev I.V."/>
            <person name="Jeffries T.W."/>
        </authorList>
    </citation>
    <scope>NUCLEOTIDE SEQUENCE [LARGE SCALE GENOMIC DNA]</scope>
    <source>
        <strain evidence="9">DSM 1968</strain>
    </source>
</reference>
<dbReference type="EMBL" id="KV454475">
    <property type="protein sequence ID" value="ODV64450.1"/>
    <property type="molecule type" value="Genomic_DNA"/>
</dbReference>
<protein>
    <recommendedName>
        <fullName evidence="6">Large ribosomal subunit protein mL43</fullName>
    </recommendedName>
</protein>
<proteinExistence type="inferred from homology"/>
<dbReference type="InterPro" id="IPR036249">
    <property type="entry name" value="Thioredoxin-like_sf"/>
</dbReference>
<dbReference type="Gene3D" id="3.40.30.10">
    <property type="entry name" value="Glutaredoxin"/>
    <property type="match status" value="1"/>
</dbReference>
<dbReference type="RefSeq" id="XP_020050757.1">
    <property type="nucleotide sequence ID" value="XM_020192543.1"/>
</dbReference>
<evidence type="ECO:0000313" key="9">
    <source>
        <dbReference type="Proteomes" id="UP000095038"/>
    </source>
</evidence>
<evidence type="ECO:0000256" key="3">
    <source>
        <dbReference type="ARBA" id="ARBA00022980"/>
    </source>
</evidence>
<dbReference type="GO" id="GO:0045454">
    <property type="term" value="P:cell redox homeostasis"/>
    <property type="evidence" value="ECO:0007669"/>
    <property type="project" value="EnsemblFungi"/>
</dbReference>
<evidence type="ECO:0000256" key="2">
    <source>
        <dbReference type="ARBA" id="ARBA00006073"/>
    </source>
</evidence>
<evidence type="ECO:0000256" key="6">
    <source>
        <dbReference type="ARBA" id="ARBA00035188"/>
    </source>
</evidence>
<dbReference type="GO" id="GO:0032543">
    <property type="term" value="P:mitochondrial translation"/>
    <property type="evidence" value="ECO:0007669"/>
    <property type="project" value="InterPro"/>
</dbReference>